<reference evidence="8 9" key="2">
    <citation type="journal article" date="2002" name="Nucleic Acids Res.">
        <title>Genome sequence of Oceanobacillus iheyensis isolated from the Iheya Ridge and its unexpected adaptive capabilities to extreme environments.</title>
        <authorList>
            <person name="Takami H."/>
            <person name="Takaki Y."/>
            <person name="Uchiyama I."/>
        </authorList>
    </citation>
    <scope>NUCLEOTIDE SEQUENCE [LARGE SCALE GENOMIC DNA]</scope>
    <source>
        <strain evidence="9">DSM 14371 / CIP 107618 / JCM 11309 / KCTC 3954 / HTE831</strain>
    </source>
</reference>
<protein>
    <recommendedName>
        <fullName evidence="7">Cardiolipin synthase N-terminal domain-containing protein</fullName>
    </recommendedName>
</protein>
<evidence type="ECO:0000256" key="5">
    <source>
        <dbReference type="ARBA" id="ARBA00023136"/>
    </source>
</evidence>
<dbReference type="KEGG" id="oih:OB0890"/>
<dbReference type="HOGENOM" id="CLU_176001_3_1_9"/>
<evidence type="ECO:0000259" key="7">
    <source>
        <dbReference type="Pfam" id="PF13396"/>
    </source>
</evidence>
<dbReference type="EMBL" id="BA000028">
    <property type="protein sequence ID" value="BAC12846.1"/>
    <property type="molecule type" value="Genomic_DNA"/>
</dbReference>
<feature type="transmembrane region" description="Helical" evidence="6">
    <location>
        <begin position="44"/>
        <end position="64"/>
    </location>
</feature>
<dbReference type="STRING" id="221109.gene:10733111"/>
<evidence type="ECO:0000313" key="8">
    <source>
        <dbReference type="EMBL" id="BAC12846.1"/>
    </source>
</evidence>
<dbReference type="OrthoDB" id="3243324at2"/>
<dbReference type="AlphaFoldDB" id="Q8CV67"/>
<evidence type="ECO:0000256" key="3">
    <source>
        <dbReference type="ARBA" id="ARBA00022692"/>
    </source>
</evidence>
<evidence type="ECO:0000313" key="9">
    <source>
        <dbReference type="Proteomes" id="UP000000822"/>
    </source>
</evidence>
<reference evidence="8 9" key="1">
    <citation type="journal article" date="2001" name="FEMS Microbiol. Lett.">
        <title>Oceanobacillus iheyensis gen. nov., sp. nov., a deep-sea extremely halotolerant and alkaliphilic species isolated from a depth of 1050 m on the Iheya Ridge.</title>
        <authorList>
            <person name="Lu J."/>
            <person name="Nogi Y."/>
            <person name="Takami H."/>
        </authorList>
    </citation>
    <scope>NUCLEOTIDE SEQUENCE [LARGE SCALE GENOMIC DNA]</scope>
    <source>
        <strain evidence="9">DSM 14371 / CIP 107618 / JCM 11309 / KCTC 3954 / HTE831</strain>
    </source>
</reference>
<keyword evidence="4 6" id="KW-1133">Transmembrane helix</keyword>
<comment type="subcellular location">
    <subcellularLocation>
        <location evidence="1">Cell membrane</location>
        <topology evidence="1">Multi-pass membrane protein</topology>
    </subcellularLocation>
</comment>
<dbReference type="InterPro" id="IPR027379">
    <property type="entry name" value="CLS_N"/>
</dbReference>
<keyword evidence="3 6" id="KW-0812">Transmembrane</keyword>
<evidence type="ECO:0000256" key="4">
    <source>
        <dbReference type="ARBA" id="ARBA00022989"/>
    </source>
</evidence>
<dbReference type="eggNOG" id="ENOG50332VC">
    <property type="taxonomic scope" value="Bacteria"/>
</dbReference>
<dbReference type="Proteomes" id="UP000000822">
    <property type="component" value="Chromosome"/>
</dbReference>
<dbReference type="GO" id="GO:0005886">
    <property type="term" value="C:plasma membrane"/>
    <property type="evidence" value="ECO:0007669"/>
    <property type="project" value="UniProtKB-SubCell"/>
</dbReference>
<evidence type="ECO:0000256" key="2">
    <source>
        <dbReference type="ARBA" id="ARBA00022475"/>
    </source>
</evidence>
<keyword evidence="2" id="KW-1003">Cell membrane</keyword>
<feature type="domain" description="Cardiolipin synthase N-terminal" evidence="7">
    <location>
        <begin position="23"/>
        <end position="66"/>
    </location>
</feature>
<name>Q8CV67_OCEIH</name>
<organism evidence="8 9">
    <name type="scientific">Oceanobacillus iheyensis (strain DSM 14371 / CIP 107618 / JCM 11309 / KCTC 3954 / HTE831)</name>
    <dbReference type="NCBI Taxonomy" id="221109"/>
    <lineage>
        <taxon>Bacteria</taxon>
        <taxon>Bacillati</taxon>
        <taxon>Bacillota</taxon>
        <taxon>Bacilli</taxon>
        <taxon>Bacillales</taxon>
        <taxon>Bacillaceae</taxon>
        <taxon>Oceanobacillus</taxon>
    </lineage>
</organism>
<evidence type="ECO:0000256" key="6">
    <source>
        <dbReference type="SAM" id="Phobius"/>
    </source>
</evidence>
<dbReference type="Pfam" id="PF13396">
    <property type="entry name" value="PLDc_N"/>
    <property type="match status" value="1"/>
</dbReference>
<gene>
    <name evidence="8" type="ordered locus">OB0890</name>
</gene>
<keyword evidence="5 6" id="KW-0472">Membrane</keyword>
<sequence>MEDLVQYLEYIPIILPFVVIQIILMIIALIDWNKNKESFDSMKFAWLIVIIFLNIFGPIIYFLFARRNNK</sequence>
<proteinExistence type="predicted"/>
<evidence type="ECO:0000256" key="1">
    <source>
        <dbReference type="ARBA" id="ARBA00004651"/>
    </source>
</evidence>
<accession>Q8CV67</accession>
<keyword evidence="9" id="KW-1185">Reference proteome</keyword>
<feature type="transmembrane region" description="Helical" evidence="6">
    <location>
        <begin position="7"/>
        <end position="32"/>
    </location>
</feature>